<reference evidence="1" key="1">
    <citation type="submission" date="2020-11" db="EMBL/GenBank/DDBJ databases">
        <authorList>
            <consortium name="DOE Joint Genome Institute"/>
            <person name="Ahrendt S."/>
            <person name="Riley R."/>
            <person name="Andreopoulos W."/>
            <person name="Labutti K."/>
            <person name="Pangilinan J."/>
            <person name="Ruiz-Duenas F.J."/>
            <person name="Barrasa J.M."/>
            <person name="Sanchez-Garcia M."/>
            <person name="Camarero S."/>
            <person name="Miyauchi S."/>
            <person name="Serrano A."/>
            <person name="Linde D."/>
            <person name="Babiker R."/>
            <person name="Drula E."/>
            <person name="Ayuso-Fernandez I."/>
            <person name="Pacheco R."/>
            <person name="Padilla G."/>
            <person name="Ferreira P."/>
            <person name="Barriuso J."/>
            <person name="Kellner H."/>
            <person name="Castanera R."/>
            <person name="Alfaro M."/>
            <person name="Ramirez L."/>
            <person name="Pisabarro A.G."/>
            <person name="Kuo A."/>
            <person name="Tritt A."/>
            <person name="Lipzen A."/>
            <person name="He G."/>
            <person name="Yan M."/>
            <person name="Ng V."/>
            <person name="Cullen D."/>
            <person name="Martin F."/>
            <person name="Rosso M.-N."/>
            <person name="Henrissat B."/>
            <person name="Hibbett D."/>
            <person name="Martinez A.T."/>
            <person name="Grigoriev I.V."/>
        </authorList>
    </citation>
    <scope>NUCLEOTIDE SEQUENCE</scope>
    <source>
        <strain evidence="1">CIRM-BRFM 674</strain>
    </source>
</reference>
<dbReference type="AlphaFoldDB" id="A0A9P6CNJ1"/>
<name>A0A9P6CNJ1_9AGAR</name>
<comment type="caution">
    <text evidence="1">The sequence shown here is derived from an EMBL/GenBank/DDBJ whole genome shotgun (WGS) entry which is preliminary data.</text>
</comment>
<accession>A0A9P6CNJ1</accession>
<dbReference type="Proteomes" id="UP000807469">
    <property type="component" value="Unassembled WGS sequence"/>
</dbReference>
<sequence length="86" mass="9817">MIFDNIRRDSMRRPFIKHPLPPGTRTTKRLGRCQGPLWTPTCYHANDDEKRWTPGGGREGGARLERLGISSSQIVYEAQRLDALPL</sequence>
<evidence type="ECO:0000313" key="1">
    <source>
        <dbReference type="EMBL" id="KAF9473571.1"/>
    </source>
</evidence>
<organism evidence="1 2">
    <name type="scientific">Pholiota conissans</name>
    <dbReference type="NCBI Taxonomy" id="109636"/>
    <lineage>
        <taxon>Eukaryota</taxon>
        <taxon>Fungi</taxon>
        <taxon>Dikarya</taxon>
        <taxon>Basidiomycota</taxon>
        <taxon>Agaricomycotina</taxon>
        <taxon>Agaricomycetes</taxon>
        <taxon>Agaricomycetidae</taxon>
        <taxon>Agaricales</taxon>
        <taxon>Agaricineae</taxon>
        <taxon>Strophariaceae</taxon>
        <taxon>Pholiota</taxon>
    </lineage>
</organism>
<keyword evidence="2" id="KW-1185">Reference proteome</keyword>
<dbReference type="EMBL" id="MU155432">
    <property type="protein sequence ID" value="KAF9473571.1"/>
    <property type="molecule type" value="Genomic_DNA"/>
</dbReference>
<protein>
    <submittedName>
        <fullName evidence="1">Uncharacterized protein</fullName>
    </submittedName>
</protein>
<proteinExistence type="predicted"/>
<evidence type="ECO:0000313" key="2">
    <source>
        <dbReference type="Proteomes" id="UP000807469"/>
    </source>
</evidence>
<gene>
    <name evidence="1" type="ORF">BDN70DRAFT_375594</name>
</gene>